<accession>A0ABW2SSC3</accession>
<proteinExistence type="predicted"/>
<keyword evidence="7" id="KW-1185">Reference proteome</keyword>
<feature type="DNA-binding region" description="H-T-H motif" evidence="4">
    <location>
        <begin position="46"/>
        <end position="65"/>
    </location>
</feature>
<dbReference type="Gene3D" id="1.10.357.10">
    <property type="entry name" value="Tetracycline Repressor, domain 2"/>
    <property type="match status" value="1"/>
</dbReference>
<dbReference type="Pfam" id="PF02909">
    <property type="entry name" value="TetR_C_1"/>
    <property type="match status" value="1"/>
</dbReference>
<dbReference type="EMBL" id="JBHTEE010000001">
    <property type="protein sequence ID" value="MFC7599090.1"/>
    <property type="molecule type" value="Genomic_DNA"/>
</dbReference>
<dbReference type="InterPro" id="IPR004111">
    <property type="entry name" value="Repressor_TetR_C"/>
</dbReference>
<dbReference type="PRINTS" id="PR00455">
    <property type="entry name" value="HTHTETR"/>
</dbReference>
<evidence type="ECO:0000256" key="3">
    <source>
        <dbReference type="ARBA" id="ARBA00023163"/>
    </source>
</evidence>
<evidence type="ECO:0000256" key="1">
    <source>
        <dbReference type="ARBA" id="ARBA00023015"/>
    </source>
</evidence>
<name>A0ABW2SSC3_9ACTN</name>
<keyword evidence="2 4" id="KW-0238">DNA-binding</keyword>
<dbReference type="SUPFAM" id="SSF46689">
    <property type="entry name" value="Homeodomain-like"/>
    <property type="match status" value="1"/>
</dbReference>
<keyword evidence="1" id="KW-0805">Transcription regulation</keyword>
<evidence type="ECO:0000256" key="4">
    <source>
        <dbReference type="PROSITE-ProRule" id="PRU00335"/>
    </source>
</evidence>
<organism evidence="6 7">
    <name type="scientific">Streptosporangium amethystogenes subsp. fukuiense</name>
    <dbReference type="NCBI Taxonomy" id="698418"/>
    <lineage>
        <taxon>Bacteria</taxon>
        <taxon>Bacillati</taxon>
        <taxon>Actinomycetota</taxon>
        <taxon>Actinomycetes</taxon>
        <taxon>Streptosporangiales</taxon>
        <taxon>Streptosporangiaceae</taxon>
        <taxon>Streptosporangium</taxon>
    </lineage>
</organism>
<dbReference type="InterPro" id="IPR001647">
    <property type="entry name" value="HTH_TetR"/>
</dbReference>
<dbReference type="Proteomes" id="UP001596514">
    <property type="component" value="Unassembled WGS sequence"/>
</dbReference>
<evidence type="ECO:0000313" key="7">
    <source>
        <dbReference type="Proteomes" id="UP001596514"/>
    </source>
</evidence>
<protein>
    <submittedName>
        <fullName evidence="6">TetR family transcriptional regulator</fullName>
    </submittedName>
</protein>
<reference evidence="7" key="1">
    <citation type="journal article" date="2019" name="Int. J. Syst. Evol. Microbiol.">
        <title>The Global Catalogue of Microorganisms (GCM) 10K type strain sequencing project: providing services to taxonomists for standard genome sequencing and annotation.</title>
        <authorList>
            <consortium name="The Broad Institute Genomics Platform"/>
            <consortium name="The Broad Institute Genome Sequencing Center for Infectious Disease"/>
            <person name="Wu L."/>
            <person name="Ma J."/>
        </authorList>
    </citation>
    <scope>NUCLEOTIDE SEQUENCE [LARGE SCALE GENOMIC DNA]</scope>
    <source>
        <strain evidence="7">JCM 10083</strain>
    </source>
</reference>
<dbReference type="InterPro" id="IPR009057">
    <property type="entry name" value="Homeodomain-like_sf"/>
</dbReference>
<dbReference type="InterPro" id="IPR050109">
    <property type="entry name" value="HTH-type_TetR-like_transc_reg"/>
</dbReference>
<sequence>MSRAEFEPERRRSDSARAKGRLTFTRMDVIRAGTRLLDTEGVEKLSMRKLANTLGTGSSTLYWHVRDKDELLLLILDETLREVTVPAAGTWDVRLLETLVRCHEALLPRPALVDVLWRAAWELGPETLRVADALVGLVAESGLPDDEVGDSYMALITLLFGFVAGERTSPGNPRYSEARAEGETAGSVPPYPNLMRYAPGAGVQTMARQFRYAVERFITGIKLRVAEAEHERAAGAPRSS</sequence>
<dbReference type="RefSeq" id="WP_343963392.1">
    <property type="nucleotide sequence ID" value="NZ_BAAAGK010000017.1"/>
</dbReference>
<evidence type="ECO:0000259" key="5">
    <source>
        <dbReference type="PROSITE" id="PS50977"/>
    </source>
</evidence>
<dbReference type="Pfam" id="PF00440">
    <property type="entry name" value="TetR_N"/>
    <property type="match status" value="1"/>
</dbReference>
<dbReference type="PANTHER" id="PTHR30055">
    <property type="entry name" value="HTH-TYPE TRANSCRIPTIONAL REGULATOR RUTR"/>
    <property type="match status" value="1"/>
</dbReference>
<dbReference type="InterPro" id="IPR036271">
    <property type="entry name" value="Tet_transcr_reg_TetR-rel_C_sf"/>
</dbReference>
<evidence type="ECO:0000256" key="2">
    <source>
        <dbReference type="ARBA" id="ARBA00023125"/>
    </source>
</evidence>
<evidence type="ECO:0000313" key="6">
    <source>
        <dbReference type="EMBL" id="MFC7599090.1"/>
    </source>
</evidence>
<gene>
    <name evidence="6" type="ORF">ACFQVD_03075</name>
</gene>
<dbReference type="SUPFAM" id="SSF48498">
    <property type="entry name" value="Tetracyclin repressor-like, C-terminal domain"/>
    <property type="match status" value="1"/>
</dbReference>
<dbReference type="PANTHER" id="PTHR30055:SF151">
    <property type="entry name" value="TRANSCRIPTIONAL REGULATORY PROTEIN"/>
    <property type="match status" value="1"/>
</dbReference>
<feature type="domain" description="HTH tetR-type" evidence="5">
    <location>
        <begin position="23"/>
        <end position="83"/>
    </location>
</feature>
<dbReference type="PROSITE" id="PS50977">
    <property type="entry name" value="HTH_TETR_2"/>
    <property type="match status" value="1"/>
</dbReference>
<comment type="caution">
    <text evidence="6">The sequence shown here is derived from an EMBL/GenBank/DDBJ whole genome shotgun (WGS) entry which is preliminary data.</text>
</comment>
<keyword evidence="3" id="KW-0804">Transcription</keyword>